<dbReference type="Gene3D" id="1.10.565.10">
    <property type="entry name" value="Retinoid X Receptor"/>
    <property type="match status" value="1"/>
</dbReference>
<evidence type="ECO:0000313" key="15">
    <source>
        <dbReference type="Proteomes" id="UP000827892"/>
    </source>
</evidence>
<evidence type="ECO:0000256" key="4">
    <source>
        <dbReference type="ARBA" id="ARBA00022771"/>
    </source>
</evidence>
<dbReference type="AlphaFoldDB" id="A0AAE9A553"/>
<evidence type="ECO:0000256" key="3">
    <source>
        <dbReference type="ARBA" id="ARBA00022723"/>
    </source>
</evidence>
<dbReference type="PANTHER" id="PTHR45680:SF28">
    <property type="entry name" value="NUCLEAR HORMONE RECEPTOR FAMILY-RELATED"/>
    <property type="match status" value="1"/>
</dbReference>
<feature type="domain" description="Nuclear receptor" evidence="12">
    <location>
        <begin position="7"/>
        <end position="80"/>
    </location>
</feature>
<comment type="subcellular location">
    <subcellularLocation>
        <location evidence="1 11">Nucleus</location>
    </subcellularLocation>
</comment>
<dbReference type="SMART" id="SM00430">
    <property type="entry name" value="HOLI"/>
    <property type="match status" value="1"/>
</dbReference>
<dbReference type="InterPro" id="IPR013088">
    <property type="entry name" value="Znf_NHR/GATA"/>
</dbReference>
<gene>
    <name evidence="14" type="ORF">L3Y34_006921</name>
</gene>
<proteinExistence type="inferred from homology"/>
<keyword evidence="6 11" id="KW-0805">Transcription regulation</keyword>
<evidence type="ECO:0000259" key="12">
    <source>
        <dbReference type="PROSITE" id="PS51030"/>
    </source>
</evidence>
<keyword evidence="8 11" id="KW-0804">Transcription</keyword>
<dbReference type="Pfam" id="PF00105">
    <property type="entry name" value="zf-C4"/>
    <property type="match status" value="1"/>
</dbReference>
<accession>A0AAE9A553</accession>
<dbReference type="SMART" id="SM00399">
    <property type="entry name" value="ZnF_C4"/>
    <property type="match status" value="1"/>
</dbReference>
<dbReference type="PROSITE" id="PS51843">
    <property type="entry name" value="NR_LBD"/>
    <property type="match status" value="1"/>
</dbReference>
<keyword evidence="9 11" id="KW-0675">Receptor</keyword>
<sequence length="414" mass="48114">MEIGRRVSICKVCGQLANGNHFGVISCRACAAFFRRANVESDTFCALGNCQIPKNGKFYCKKCRLRKCLEVGMDVRKFQHDRDLISTSTSSSTDSEPSGSPVTKIIRERRSQGIPVSLASFLGRPAFILSCEPERACRVKTVIDVTFLVNQAMDVLRNGDSRRYFGRDSLENMSLKFRELKKAKPNLKVLKVLGLKETMHFWEQGFLSTAAWLTHFEEFQQLPLNIKMQILKIAWILWGRLDKLARTADERRRNNFGQSAYMIGEDVFLDLKEFEVDISWCTNYSRDQLVYYLDCHHDEYFNKIVDLLIDLNPTDIELNYMLIELCLHYAGKKHQGEVLKFTDKLMEGISNNLHHYYKQERISNYSTRLAKMMKIDNLIRQNLYERLERQEVAKVFNIISVHFSHPDMFCDSGF</sequence>
<evidence type="ECO:0000259" key="13">
    <source>
        <dbReference type="PROSITE" id="PS51843"/>
    </source>
</evidence>
<dbReference type="SUPFAM" id="SSF57716">
    <property type="entry name" value="Glucocorticoid receptor-like (DNA-binding domain)"/>
    <property type="match status" value="1"/>
</dbReference>
<dbReference type="PANTHER" id="PTHR45680">
    <property type="entry name" value="NUCLEAR HORMONE RECEPTOR FAMILY"/>
    <property type="match status" value="1"/>
</dbReference>
<dbReference type="InterPro" id="IPR001628">
    <property type="entry name" value="Znf_hrmn_rcpt"/>
</dbReference>
<keyword evidence="3 11" id="KW-0479">Metal-binding</keyword>
<dbReference type="GO" id="GO:0005634">
    <property type="term" value="C:nucleus"/>
    <property type="evidence" value="ECO:0007669"/>
    <property type="project" value="UniProtKB-SubCell"/>
</dbReference>
<dbReference type="Pfam" id="PF00104">
    <property type="entry name" value="Hormone_recep"/>
    <property type="match status" value="1"/>
</dbReference>
<evidence type="ECO:0000256" key="11">
    <source>
        <dbReference type="RuleBase" id="RU004334"/>
    </source>
</evidence>
<name>A0AAE9A553_CAEBR</name>
<evidence type="ECO:0000256" key="8">
    <source>
        <dbReference type="ARBA" id="ARBA00023163"/>
    </source>
</evidence>
<dbReference type="GO" id="GO:0003700">
    <property type="term" value="F:DNA-binding transcription factor activity"/>
    <property type="evidence" value="ECO:0007669"/>
    <property type="project" value="InterPro"/>
</dbReference>
<dbReference type="InterPro" id="IPR035500">
    <property type="entry name" value="NHR-like_dom_sf"/>
</dbReference>
<dbReference type="EMBL" id="CP090895">
    <property type="protein sequence ID" value="ULT87431.1"/>
    <property type="molecule type" value="Genomic_DNA"/>
</dbReference>
<protein>
    <submittedName>
        <fullName evidence="14">Uncharacterized protein</fullName>
    </submittedName>
</protein>
<keyword evidence="10 11" id="KW-0539">Nucleus</keyword>
<dbReference type="GO" id="GO:0000978">
    <property type="term" value="F:RNA polymerase II cis-regulatory region sequence-specific DNA binding"/>
    <property type="evidence" value="ECO:0007669"/>
    <property type="project" value="InterPro"/>
</dbReference>
<evidence type="ECO:0000256" key="1">
    <source>
        <dbReference type="ARBA" id="ARBA00004123"/>
    </source>
</evidence>
<keyword evidence="7 11" id="KW-0238">DNA-binding</keyword>
<dbReference type="PROSITE" id="PS51030">
    <property type="entry name" value="NUCLEAR_REC_DBD_2"/>
    <property type="match status" value="1"/>
</dbReference>
<dbReference type="PROSITE" id="PS51257">
    <property type="entry name" value="PROKAR_LIPOPROTEIN"/>
    <property type="match status" value="1"/>
</dbReference>
<evidence type="ECO:0000256" key="5">
    <source>
        <dbReference type="ARBA" id="ARBA00022833"/>
    </source>
</evidence>
<organism evidence="14 15">
    <name type="scientific">Caenorhabditis briggsae</name>
    <dbReference type="NCBI Taxonomy" id="6238"/>
    <lineage>
        <taxon>Eukaryota</taxon>
        <taxon>Metazoa</taxon>
        <taxon>Ecdysozoa</taxon>
        <taxon>Nematoda</taxon>
        <taxon>Chromadorea</taxon>
        <taxon>Rhabditida</taxon>
        <taxon>Rhabditina</taxon>
        <taxon>Rhabditomorpha</taxon>
        <taxon>Rhabditoidea</taxon>
        <taxon>Rhabditidae</taxon>
        <taxon>Peloderinae</taxon>
        <taxon>Caenorhabditis</taxon>
    </lineage>
</organism>
<dbReference type="Gene3D" id="3.30.50.10">
    <property type="entry name" value="Erythroid Transcription Factor GATA-1, subunit A"/>
    <property type="match status" value="1"/>
</dbReference>
<evidence type="ECO:0000256" key="2">
    <source>
        <dbReference type="ARBA" id="ARBA00005993"/>
    </source>
</evidence>
<dbReference type="Proteomes" id="UP000827892">
    <property type="component" value="Chromosome V"/>
</dbReference>
<comment type="similarity">
    <text evidence="2 11">Belongs to the nuclear hormone receptor family.</text>
</comment>
<keyword evidence="5 11" id="KW-0862">Zinc</keyword>
<evidence type="ECO:0000313" key="14">
    <source>
        <dbReference type="EMBL" id="ULT87431.1"/>
    </source>
</evidence>
<dbReference type="InterPro" id="IPR000536">
    <property type="entry name" value="Nucl_hrmn_rcpt_lig-bd"/>
</dbReference>
<dbReference type="PRINTS" id="PR00047">
    <property type="entry name" value="STROIDFINGER"/>
</dbReference>
<dbReference type="CDD" id="cd06960">
    <property type="entry name" value="NR_DBD_HNF4A"/>
    <property type="match status" value="1"/>
</dbReference>
<dbReference type="InterPro" id="IPR051152">
    <property type="entry name" value="C.elegans_Orphan_NR"/>
</dbReference>
<dbReference type="GO" id="GO:0008270">
    <property type="term" value="F:zinc ion binding"/>
    <property type="evidence" value="ECO:0007669"/>
    <property type="project" value="UniProtKB-KW"/>
</dbReference>
<evidence type="ECO:0000256" key="9">
    <source>
        <dbReference type="ARBA" id="ARBA00023170"/>
    </source>
</evidence>
<evidence type="ECO:0000256" key="7">
    <source>
        <dbReference type="ARBA" id="ARBA00023125"/>
    </source>
</evidence>
<dbReference type="SUPFAM" id="SSF48508">
    <property type="entry name" value="Nuclear receptor ligand-binding domain"/>
    <property type="match status" value="1"/>
</dbReference>
<keyword evidence="4 11" id="KW-0863">Zinc-finger</keyword>
<dbReference type="PROSITE" id="PS00031">
    <property type="entry name" value="NUCLEAR_REC_DBD_1"/>
    <property type="match status" value="1"/>
</dbReference>
<dbReference type="InterPro" id="IPR049636">
    <property type="entry name" value="HNF4-like_DBD"/>
</dbReference>
<reference evidence="14 15" key="1">
    <citation type="submission" date="2022-02" db="EMBL/GenBank/DDBJ databases">
        <title>Chromosome-level reference genomes for two strains of Caenorhabditis briggsae: an improved platform for comparative genomics.</title>
        <authorList>
            <person name="Stevens L."/>
            <person name="Andersen E.C."/>
        </authorList>
    </citation>
    <scope>NUCLEOTIDE SEQUENCE [LARGE SCALE GENOMIC DNA]</scope>
    <source>
        <strain evidence="14">QX1410_ONT</strain>
        <tissue evidence="14">Whole-organism</tissue>
    </source>
</reference>
<evidence type="ECO:0000256" key="6">
    <source>
        <dbReference type="ARBA" id="ARBA00023015"/>
    </source>
</evidence>
<evidence type="ECO:0000256" key="10">
    <source>
        <dbReference type="ARBA" id="ARBA00023242"/>
    </source>
</evidence>
<feature type="domain" description="NR LBD" evidence="13">
    <location>
        <begin position="141"/>
        <end position="412"/>
    </location>
</feature>